<dbReference type="PANTHER" id="PTHR40111">
    <property type="entry name" value="CEPHALOSPORIN-C DEACETYLASE"/>
    <property type="match status" value="1"/>
</dbReference>
<dbReference type="InterPro" id="IPR008391">
    <property type="entry name" value="AXE1_dom"/>
</dbReference>
<feature type="domain" description="Acetyl xylan esterase" evidence="4">
    <location>
        <begin position="1"/>
        <end position="318"/>
    </location>
</feature>
<feature type="binding site" evidence="2">
    <location>
        <position position="92"/>
    </location>
    <ligand>
        <name>substrate</name>
    </ligand>
</feature>
<keyword evidence="6" id="KW-1185">Reference proteome</keyword>
<sequence length="321" mass="34938">MPIYDFSLKDLRAYHSDVLPPQDFDAFWQRTLDETRAFPLAAAFEPFESGLKLVEVFDVTFAGFGGHPVKAWLILPRQRSAPLPAVVKFIGYGGGRGFPQDHLLWPAAGYATLVMDTRGQGSTWSKGDTADPVGSDSAHPGSMTRGILSPETYYYRRVFSDAVRAIEAARSHEAIDGGRIAVTGGSQGGGIAIAAAALDPTVKALMPDVPFLCDFPRAVSITPRDPFPEISRFLAVHRDRIEQVFATLNYFDGVCFAARIKASALVSVALMDTVCPPSTIFAAFNALASTDKTLREYGFNDHEGGGAFQERAQLEWLAERL</sequence>
<feature type="active site" description="Nucleophile" evidence="1">
    <location>
        <position position="186"/>
    </location>
</feature>
<dbReference type="STRING" id="1122133.SAMN02745157_1035"/>
<dbReference type="RefSeq" id="WP_073051658.1">
    <property type="nucleotide sequence ID" value="NZ_FQUP01000001.1"/>
</dbReference>
<gene>
    <name evidence="5" type="ORF">SAMN02745157_1035</name>
</gene>
<dbReference type="GO" id="GO:0005976">
    <property type="term" value="P:polysaccharide metabolic process"/>
    <property type="evidence" value="ECO:0007669"/>
    <property type="project" value="TreeGrafter"/>
</dbReference>
<organism evidence="5 6">
    <name type="scientific">Kaistia soli DSM 19436</name>
    <dbReference type="NCBI Taxonomy" id="1122133"/>
    <lineage>
        <taxon>Bacteria</taxon>
        <taxon>Pseudomonadati</taxon>
        <taxon>Pseudomonadota</taxon>
        <taxon>Alphaproteobacteria</taxon>
        <taxon>Hyphomicrobiales</taxon>
        <taxon>Kaistiaceae</taxon>
        <taxon>Kaistia</taxon>
    </lineage>
</organism>
<dbReference type="Pfam" id="PF05448">
    <property type="entry name" value="AXE1"/>
    <property type="match status" value="1"/>
</dbReference>
<dbReference type="Proteomes" id="UP000184485">
    <property type="component" value="Unassembled WGS sequence"/>
</dbReference>
<feature type="region of interest" description="Disordered" evidence="3">
    <location>
        <begin position="121"/>
        <end position="142"/>
    </location>
</feature>
<dbReference type="AlphaFoldDB" id="A0A1M4WPX2"/>
<dbReference type="InterPro" id="IPR039069">
    <property type="entry name" value="CE7"/>
</dbReference>
<name>A0A1M4WPX2_9HYPH</name>
<dbReference type="InterPro" id="IPR029058">
    <property type="entry name" value="AB_hydrolase_fold"/>
</dbReference>
<dbReference type="GO" id="GO:0052689">
    <property type="term" value="F:carboxylic ester hydrolase activity"/>
    <property type="evidence" value="ECO:0007669"/>
    <property type="project" value="TreeGrafter"/>
</dbReference>
<feature type="active site" description="Charge relay system" evidence="1">
    <location>
        <position position="302"/>
    </location>
</feature>
<evidence type="ECO:0000313" key="5">
    <source>
        <dbReference type="EMBL" id="SHE83220.1"/>
    </source>
</evidence>
<evidence type="ECO:0000313" key="6">
    <source>
        <dbReference type="Proteomes" id="UP000184485"/>
    </source>
</evidence>
<feature type="active site" description="Charge relay system" evidence="1">
    <location>
        <position position="272"/>
    </location>
</feature>
<dbReference type="EMBL" id="FQUP01000001">
    <property type="protein sequence ID" value="SHE83220.1"/>
    <property type="molecule type" value="Genomic_DNA"/>
</dbReference>
<evidence type="ECO:0000256" key="2">
    <source>
        <dbReference type="PIRSR" id="PIRSR639069-2"/>
    </source>
</evidence>
<proteinExistence type="predicted"/>
<reference evidence="5 6" key="1">
    <citation type="submission" date="2016-11" db="EMBL/GenBank/DDBJ databases">
        <authorList>
            <person name="Jaros S."/>
            <person name="Januszkiewicz K."/>
            <person name="Wedrychowicz H."/>
        </authorList>
    </citation>
    <scope>NUCLEOTIDE SEQUENCE [LARGE SCALE GENOMIC DNA]</scope>
    <source>
        <strain evidence="5 6">DSM 19436</strain>
    </source>
</reference>
<evidence type="ECO:0000259" key="4">
    <source>
        <dbReference type="Pfam" id="PF05448"/>
    </source>
</evidence>
<evidence type="ECO:0000256" key="3">
    <source>
        <dbReference type="SAM" id="MobiDB-lite"/>
    </source>
</evidence>
<accession>A0A1M4WPX2</accession>
<dbReference type="PANTHER" id="PTHR40111:SF1">
    <property type="entry name" value="CEPHALOSPORIN-C DEACETYLASE"/>
    <property type="match status" value="1"/>
</dbReference>
<evidence type="ECO:0000256" key="1">
    <source>
        <dbReference type="PIRSR" id="PIRSR639069-1"/>
    </source>
</evidence>
<protein>
    <submittedName>
        <fullName evidence="5">Cephalosporin-C deacetylase</fullName>
    </submittedName>
</protein>
<dbReference type="Gene3D" id="3.40.50.1820">
    <property type="entry name" value="alpha/beta hydrolase"/>
    <property type="match status" value="1"/>
</dbReference>
<dbReference type="SUPFAM" id="SSF53474">
    <property type="entry name" value="alpha/beta-Hydrolases"/>
    <property type="match status" value="1"/>
</dbReference>
<dbReference type="OrthoDB" id="9770528at2"/>